<feature type="transmembrane region" description="Helical" evidence="10">
    <location>
        <begin position="81"/>
        <end position="103"/>
    </location>
</feature>
<evidence type="ECO:0000256" key="1">
    <source>
        <dbReference type="ARBA" id="ARBA00004127"/>
    </source>
</evidence>
<evidence type="ECO:0000256" key="8">
    <source>
        <dbReference type="ARBA" id="ARBA00023315"/>
    </source>
</evidence>
<keyword evidence="5 10" id="KW-0472">Membrane</keyword>
<gene>
    <name evidence="13" type="ORF">MAR_037445</name>
</gene>
<reference evidence="13" key="1">
    <citation type="submission" date="2022-11" db="EMBL/GenBank/DDBJ databases">
        <title>Centuries of genome instability and evolution in soft-shell clam transmissible cancer (bioRxiv).</title>
        <authorList>
            <person name="Hart S.F.M."/>
            <person name="Yonemitsu M.A."/>
            <person name="Giersch R.M."/>
            <person name="Beal B.F."/>
            <person name="Arriagada G."/>
            <person name="Davis B.W."/>
            <person name="Ostrander E.A."/>
            <person name="Goff S.P."/>
            <person name="Metzger M.J."/>
        </authorList>
    </citation>
    <scope>NUCLEOTIDE SEQUENCE</scope>
    <source>
        <strain evidence="13">MELC-2E11</strain>
        <tissue evidence="13">Siphon/mantle</tissue>
    </source>
</reference>
<accession>A0ABY7FSB4</accession>
<keyword evidence="14" id="KW-1185">Reference proteome</keyword>
<dbReference type="InterPro" id="IPR001594">
    <property type="entry name" value="Palmitoyltrfase_DHHC"/>
</dbReference>
<evidence type="ECO:0000259" key="12">
    <source>
        <dbReference type="Pfam" id="PF01529"/>
    </source>
</evidence>
<evidence type="ECO:0000256" key="4">
    <source>
        <dbReference type="ARBA" id="ARBA00022989"/>
    </source>
</evidence>
<evidence type="ECO:0000256" key="6">
    <source>
        <dbReference type="ARBA" id="ARBA00023139"/>
    </source>
</evidence>
<keyword evidence="7" id="KW-0449">Lipoprotein</keyword>
<evidence type="ECO:0000256" key="7">
    <source>
        <dbReference type="ARBA" id="ARBA00023288"/>
    </source>
</evidence>
<keyword evidence="4 10" id="KW-1133">Transmembrane helix</keyword>
<evidence type="ECO:0000256" key="11">
    <source>
        <dbReference type="SAM" id="MobiDB-lite"/>
    </source>
</evidence>
<keyword evidence="3 10" id="KW-0812">Transmembrane</keyword>
<evidence type="ECO:0000256" key="5">
    <source>
        <dbReference type="ARBA" id="ARBA00023136"/>
    </source>
</evidence>
<feature type="transmembrane region" description="Helical" evidence="10">
    <location>
        <begin position="244"/>
        <end position="263"/>
    </location>
</feature>
<feature type="region of interest" description="Disordered" evidence="11">
    <location>
        <begin position="1"/>
        <end position="28"/>
    </location>
</feature>
<evidence type="ECO:0000256" key="10">
    <source>
        <dbReference type="RuleBase" id="RU079119"/>
    </source>
</evidence>
<dbReference type="EC" id="2.3.1.225" evidence="10"/>
<evidence type="ECO:0000313" key="13">
    <source>
        <dbReference type="EMBL" id="WAR23776.1"/>
    </source>
</evidence>
<comment type="similarity">
    <text evidence="10">Belongs to the DHHC palmitoyltransferase family.</text>
</comment>
<feature type="compositionally biased region" description="Polar residues" evidence="11">
    <location>
        <begin position="1"/>
        <end position="20"/>
    </location>
</feature>
<keyword evidence="6" id="KW-0564">Palmitate</keyword>
<feature type="domain" description="Palmitoyltransferase DHHC" evidence="12">
    <location>
        <begin position="155"/>
        <end position="279"/>
    </location>
</feature>
<dbReference type="Proteomes" id="UP001164746">
    <property type="component" value="Chromosome 13"/>
</dbReference>
<dbReference type="InterPro" id="IPR039859">
    <property type="entry name" value="PFA4/ZDH16/20/ERF2-like"/>
</dbReference>
<evidence type="ECO:0000256" key="2">
    <source>
        <dbReference type="ARBA" id="ARBA00022679"/>
    </source>
</evidence>
<comment type="subcellular location">
    <subcellularLocation>
        <location evidence="1">Endomembrane system</location>
        <topology evidence="1">Multi-pass membrane protein</topology>
    </subcellularLocation>
</comment>
<sequence length="344" mass="38093">MANSKVNHSPQKPGANNNTAAMGEGQGSNKLQRKWEVYPGRNKFFCNGRIVSSPDIQGFLCCMALIIVTDCPYLAVKVHPVIPVVGGVLFILIIGCLVQTTFIDPGIIPRATLPEALETDRLYQLECQNQENAANNGAYQPPRYKEVMIKGRQFKLSYCQTCQMYRPPRASHCSRCNNCVERFDHHCPMVSNCIGKRNYRYFYLFVTFTALMCCYVLGCNVAVIVLRAKDTDIGEAFKKSAGSIIEGVICLGCLASVGGLSCYHSMLVCKEQTTNEDIKGTYNPRKFKDASNPYSHGNFITNCCAVLCGPRHPSLIDRRGFVDPSEDTQAIVDTANARGRIPES</sequence>
<comment type="domain">
    <text evidence="10">The DHHC domain is required for palmitoyltransferase activity.</text>
</comment>
<dbReference type="Pfam" id="PF01529">
    <property type="entry name" value="DHHC"/>
    <property type="match status" value="1"/>
</dbReference>
<dbReference type="PANTHER" id="PTHR22883">
    <property type="entry name" value="ZINC FINGER DHHC DOMAIN CONTAINING PROTEIN"/>
    <property type="match status" value="1"/>
</dbReference>
<evidence type="ECO:0000256" key="9">
    <source>
        <dbReference type="ARBA" id="ARBA00048048"/>
    </source>
</evidence>
<evidence type="ECO:0000313" key="14">
    <source>
        <dbReference type="Proteomes" id="UP001164746"/>
    </source>
</evidence>
<proteinExistence type="inferred from homology"/>
<evidence type="ECO:0000256" key="3">
    <source>
        <dbReference type="ARBA" id="ARBA00022692"/>
    </source>
</evidence>
<comment type="catalytic activity">
    <reaction evidence="9 10">
        <text>L-cysteinyl-[protein] + hexadecanoyl-CoA = S-hexadecanoyl-L-cysteinyl-[protein] + CoA</text>
        <dbReference type="Rhea" id="RHEA:36683"/>
        <dbReference type="Rhea" id="RHEA-COMP:10131"/>
        <dbReference type="Rhea" id="RHEA-COMP:11032"/>
        <dbReference type="ChEBI" id="CHEBI:29950"/>
        <dbReference type="ChEBI" id="CHEBI:57287"/>
        <dbReference type="ChEBI" id="CHEBI:57379"/>
        <dbReference type="ChEBI" id="CHEBI:74151"/>
        <dbReference type="EC" id="2.3.1.225"/>
    </reaction>
</comment>
<dbReference type="PANTHER" id="PTHR22883:SF43">
    <property type="entry name" value="PALMITOYLTRANSFERASE APP"/>
    <property type="match status" value="1"/>
</dbReference>
<feature type="transmembrane region" description="Helical" evidence="10">
    <location>
        <begin position="201"/>
        <end position="224"/>
    </location>
</feature>
<keyword evidence="2 10" id="KW-0808">Transferase</keyword>
<protein>
    <recommendedName>
        <fullName evidence="10">Palmitoyltransferase</fullName>
        <ecNumber evidence="10">2.3.1.225</ecNumber>
    </recommendedName>
</protein>
<organism evidence="13 14">
    <name type="scientific">Mya arenaria</name>
    <name type="common">Soft-shell clam</name>
    <dbReference type="NCBI Taxonomy" id="6604"/>
    <lineage>
        <taxon>Eukaryota</taxon>
        <taxon>Metazoa</taxon>
        <taxon>Spiralia</taxon>
        <taxon>Lophotrochozoa</taxon>
        <taxon>Mollusca</taxon>
        <taxon>Bivalvia</taxon>
        <taxon>Autobranchia</taxon>
        <taxon>Heteroconchia</taxon>
        <taxon>Euheterodonta</taxon>
        <taxon>Imparidentia</taxon>
        <taxon>Neoheterodontei</taxon>
        <taxon>Myida</taxon>
        <taxon>Myoidea</taxon>
        <taxon>Myidae</taxon>
        <taxon>Mya</taxon>
    </lineage>
</organism>
<name>A0ABY7FSB4_MYAAR</name>
<dbReference type="PROSITE" id="PS50216">
    <property type="entry name" value="DHHC"/>
    <property type="match status" value="1"/>
</dbReference>
<dbReference type="EMBL" id="CP111024">
    <property type="protein sequence ID" value="WAR23776.1"/>
    <property type="molecule type" value="Genomic_DNA"/>
</dbReference>
<keyword evidence="8 10" id="KW-0012">Acyltransferase</keyword>